<reference evidence="2" key="1">
    <citation type="journal article" date="2019" name="Int. J. Syst. Evol. Microbiol.">
        <title>The Global Catalogue of Microorganisms (GCM) 10K type strain sequencing project: providing services to taxonomists for standard genome sequencing and annotation.</title>
        <authorList>
            <consortium name="The Broad Institute Genomics Platform"/>
            <consortium name="The Broad Institute Genome Sequencing Center for Infectious Disease"/>
            <person name="Wu L."/>
            <person name="Ma J."/>
        </authorList>
    </citation>
    <scope>NUCLEOTIDE SEQUENCE [LARGE SCALE GENOMIC DNA]</scope>
    <source>
        <strain evidence="2">CGMCC 1.16026</strain>
    </source>
</reference>
<gene>
    <name evidence="1" type="ORF">ACFQBQ_12875</name>
</gene>
<dbReference type="SUPFAM" id="SSF63829">
    <property type="entry name" value="Calcium-dependent phosphotriesterase"/>
    <property type="match status" value="1"/>
</dbReference>
<keyword evidence="2" id="KW-1185">Reference proteome</keyword>
<protein>
    <recommendedName>
        <fullName evidence="3">SMP-30/Gluconolactonase/LRE-like region domain-containing protein</fullName>
    </recommendedName>
</protein>
<dbReference type="InterPro" id="IPR011042">
    <property type="entry name" value="6-blade_b-propeller_TolB-like"/>
</dbReference>
<dbReference type="RefSeq" id="WP_390235457.1">
    <property type="nucleotide sequence ID" value="NZ_JBHSWI010000001.1"/>
</dbReference>
<evidence type="ECO:0008006" key="3">
    <source>
        <dbReference type="Google" id="ProtNLM"/>
    </source>
</evidence>
<dbReference type="Gene3D" id="2.120.10.30">
    <property type="entry name" value="TolB, C-terminal domain"/>
    <property type="match status" value="1"/>
</dbReference>
<evidence type="ECO:0000313" key="1">
    <source>
        <dbReference type="EMBL" id="MFC6646462.1"/>
    </source>
</evidence>
<dbReference type="EMBL" id="JBHSWI010000001">
    <property type="protein sequence ID" value="MFC6646462.1"/>
    <property type="molecule type" value="Genomic_DNA"/>
</dbReference>
<evidence type="ECO:0000313" key="2">
    <source>
        <dbReference type="Proteomes" id="UP001596391"/>
    </source>
</evidence>
<organism evidence="1 2">
    <name type="scientific">Granulicella cerasi</name>
    <dbReference type="NCBI Taxonomy" id="741063"/>
    <lineage>
        <taxon>Bacteria</taxon>
        <taxon>Pseudomonadati</taxon>
        <taxon>Acidobacteriota</taxon>
        <taxon>Terriglobia</taxon>
        <taxon>Terriglobales</taxon>
        <taxon>Acidobacteriaceae</taxon>
        <taxon>Granulicella</taxon>
    </lineage>
</organism>
<accession>A0ABW1ZCT3</accession>
<sequence length="96" mass="10496">MDRENHRLQVFTLGGDLVDLWTGFFRPQSVWSDGQHVYVTDAVPSLSLLSHAGARISRCRPVLNGAHGLHGDPKTGCLFLAEGSPSRVTRLTPEAD</sequence>
<dbReference type="Proteomes" id="UP001596391">
    <property type="component" value="Unassembled WGS sequence"/>
</dbReference>
<proteinExistence type="predicted"/>
<comment type="caution">
    <text evidence="1">The sequence shown here is derived from an EMBL/GenBank/DDBJ whole genome shotgun (WGS) entry which is preliminary data.</text>
</comment>
<name>A0ABW1ZCT3_9BACT</name>